<dbReference type="PANTHER" id="PTHR46554:SF2">
    <property type="entry name" value="TFIIS N-TERMINAL DOMAIN-CONTAINING PROTEIN"/>
    <property type="match status" value="1"/>
</dbReference>
<dbReference type="Gene3D" id="1.20.930.10">
    <property type="entry name" value="Conserved domain common to transcription factors TFIIS, elongin A, CRSP70"/>
    <property type="match status" value="1"/>
</dbReference>
<name>A0A2G9HQ37_9LAMI</name>
<dbReference type="AlphaFoldDB" id="A0A2G9HQ37"/>
<feature type="compositionally biased region" description="Polar residues" evidence="4">
    <location>
        <begin position="282"/>
        <end position="293"/>
    </location>
</feature>
<feature type="domain" description="TFIIS N-terminal" evidence="5">
    <location>
        <begin position="101"/>
        <end position="180"/>
    </location>
</feature>
<dbReference type="Pfam" id="PF08711">
    <property type="entry name" value="Med26"/>
    <property type="match status" value="1"/>
</dbReference>
<sequence length="390" mass="44729">MDNSSVVLEKWRKFFSTADGDLFEVIEKAILIAASDCPFDFKMKRDQIAEMLFTCKVVKCDGCDKFELAVPNVDGSIDLNETKDDDERGDVEIDIDPQFIEDVLKIKEVIDNGVHKSDELVFDSLSQLQQKLQKMPLTFMILKETQIGKSVNALLKHPSKEIRKLARTLIREWKLMVNTWLDAAKANGEDTPESVKNSVAEEKKGFPSPPLDEGGFCAAPTSIELSQVSLFSFSFRDFLHLGCFECRLNFCFSYVLFLKFESSNNDSTTPPKNSKADHQRNQEPILTMQTPPTAESGASRPKVTNEIKVQHKSGKSIILKKPNPHQQEVKYDDESSLEVKFEIAKRKLHERYQEAENAKKRRTTQFVEFHDLPKQRNVHTRPRKNRRQWA</sequence>
<dbReference type="SUPFAM" id="SSF47676">
    <property type="entry name" value="Conserved domain common to transcription factors TFIIS, elongin A, CRSP70"/>
    <property type="match status" value="1"/>
</dbReference>
<comment type="caution">
    <text evidence="6">The sequence shown here is derived from an EMBL/GenBank/DDBJ whole genome shotgun (WGS) entry which is preliminary data.</text>
</comment>
<evidence type="ECO:0000256" key="4">
    <source>
        <dbReference type="SAM" id="MobiDB-lite"/>
    </source>
</evidence>
<dbReference type="CDD" id="cd00183">
    <property type="entry name" value="TFIIS_I"/>
    <property type="match status" value="1"/>
</dbReference>
<dbReference type="PANTHER" id="PTHR46554">
    <property type="entry name" value="MEDIATOR OF RNA POLYMERASE II TRANSCRIPTION SUBUNIT 26A-RELATED"/>
    <property type="match status" value="1"/>
</dbReference>
<dbReference type="InterPro" id="IPR035441">
    <property type="entry name" value="TFIIS/LEDGF_dom_sf"/>
</dbReference>
<evidence type="ECO:0000256" key="2">
    <source>
        <dbReference type="ARBA" id="ARBA00023242"/>
    </source>
</evidence>
<dbReference type="InterPro" id="IPR003617">
    <property type="entry name" value="TFIIS/CRSP70_N_sub"/>
</dbReference>
<evidence type="ECO:0000259" key="5">
    <source>
        <dbReference type="PROSITE" id="PS51319"/>
    </source>
</evidence>
<feature type="region of interest" description="Disordered" evidence="4">
    <location>
        <begin position="264"/>
        <end position="303"/>
    </location>
</feature>
<dbReference type="OrthoDB" id="44867at2759"/>
<dbReference type="GO" id="GO:0005634">
    <property type="term" value="C:nucleus"/>
    <property type="evidence" value="ECO:0007669"/>
    <property type="project" value="UniProtKB-SubCell"/>
</dbReference>
<keyword evidence="7" id="KW-1185">Reference proteome</keyword>
<protein>
    <recommendedName>
        <fullName evidence="5">TFIIS N-terminal domain-containing protein</fullName>
    </recommendedName>
</protein>
<evidence type="ECO:0000313" key="7">
    <source>
        <dbReference type="Proteomes" id="UP000231279"/>
    </source>
</evidence>
<evidence type="ECO:0000256" key="1">
    <source>
        <dbReference type="ARBA" id="ARBA00004123"/>
    </source>
</evidence>
<dbReference type="Proteomes" id="UP000231279">
    <property type="component" value="Unassembled WGS sequence"/>
</dbReference>
<evidence type="ECO:0000256" key="3">
    <source>
        <dbReference type="PROSITE-ProRule" id="PRU00649"/>
    </source>
</evidence>
<dbReference type="InterPro" id="IPR017923">
    <property type="entry name" value="TFIIS_N"/>
</dbReference>
<dbReference type="SMART" id="SM00509">
    <property type="entry name" value="TFS2N"/>
    <property type="match status" value="1"/>
</dbReference>
<reference evidence="7" key="1">
    <citation type="journal article" date="2018" name="Gigascience">
        <title>Genome assembly of the Pink Ipe (Handroanthus impetiginosus, Bignoniaceae), a highly valued, ecologically keystone Neotropical timber forest tree.</title>
        <authorList>
            <person name="Silva-Junior O.B."/>
            <person name="Grattapaglia D."/>
            <person name="Novaes E."/>
            <person name="Collevatti R.G."/>
        </authorList>
    </citation>
    <scope>NUCLEOTIDE SEQUENCE [LARGE SCALE GENOMIC DNA]</scope>
    <source>
        <strain evidence="7">cv. UFG-1</strain>
    </source>
</reference>
<accession>A0A2G9HQ37</accession>
<organism evidence="6 7">
    <name type="scientific">Handroanthus impetiginosus</name>
    <dbReference type="NCBI Taxonomy" id="429701"/>
    <lineage>
        <taxon>Eukaryota</taxon>
        <taxon>Viridiplantae</taxon>
        <taxon>Streptophyta</taxon>
        <taxon>Embryophyta</taxon>
        <taxon>Tracheophyta</taxon>
        <taxon>Spermatophyta</taxon>
        <taxon>Magnoliopsida</taxon>
        <taxon>eudicotyledons</taxon>
        <taxon>Gunneridae</taxon>
        <taxon>Pentapetalae</taxon>
        <taxon>asterids</taxon>
        <taxon>lamiids</taxon>
        <taxon>Lamiales</taxon>
        <taxon>Bignoniaceae</taxon>
        <taxon>Crescentiina</taxon>
        <taxon>Tabebuia alliance</taxon>
        <taxon>Handroanthus</taxon>
    </lineage>
</organism>
<feature type="compositionally biased region" description="Basic residues" evidence="4">
    <location>
        <begin position="376"/>
        <end position="390"/>
    </location>
</feature>
<comment type="subcellular location">
    <subcellularLocation>
        <location evidence="1 3">Nucleus</location>
    </subcellularLocation>
</comment>
<proteinExistence type="predicted"/>
<evidence type="ECO:0000313" key="6">
    <source>
        <dbReference type="EMBL" id="PIN19642.1"/>
    </source>
</evidence>
<feature type="region of interest" description="Disordered" evidence="4">
    <location>
        <begin position="354"/>
        <end position="390"/>
    </location>
</feature>
<gene>
    <name evidence="6" type="ORF">CDL12_07668</name>
</gene>
<keyword evidence="2 3" id="KW-0539">Nucleus</keyword>
<dbReference type="EMBL" id="NKXS01001244">
    <property type="protein sequence ID" value="PIN19642.1"/>
    <property type="molecule type" value="Genomic_DNA"/>
</dbReference>
<dbReference type="PROSITE" id="PS51319">
    <property type="entry name" value="TFIIS_N"/>
    <property type="match status" value="1"/>
</dbReference>